<feature type="domain" description="Apple" evidence="4">
    <location>
        <begin position="211"/>
        <end position="287"/>
    </location>
</feature>
<evidence type="ECO:0000256" key="1">
    <source>
        <dbReference type="ARBA" id="ARBA00022737"/>
    </source>
</evidence>
<dbReference type="GO" id="GO:0006508">
    <property type="term" value="P:proteolysis"/>
    <property type="evidence" value="ECO:0007669"/>
    <property type="project" value="InterPro"/>
</dbReference>
<dbReference type="PANTHER" id="PTHR33946">
    <property type="match status" value="1"/>
</dbReference>
<dbReference type="InterPro" id="IPR029045">
    <property type="entry name" value="ClpP/crotonase-like_dom_sf"/>
</dbReference>
<feature type="compositionally biased region" description="Polar residues" evidence="3">
    <location>
        <begin position="156"/>
        <end position="185"/>
    </location>
</feature>
<organism evidence="5 6">
    <name type="scientific">Aureimonas phyllosphaerae</name>
    <dbReference type="NCBI Taxonomy" id="1166078"/>
    <lineage>
        <taxon>Bacteria</taxon>
        <taxon>Pseudomonadati</taxon>
        <taxon>Pseudomonadota</taxon>
        <taxon>Alphaproteobacteria</taxon>
        <taxon>Hyphomicrobiales</taxon>
        <taxon>Aurantimonadaceae</taxon>
        <taxon>Aureimonas</taxon>
    </lineage>
</organism>
<keyword evidence="2" id="KW-1015">Disulfide bond</keyword>
<evidence type="ECO:0000313" key="5">
    <source>
        <dbReference type="EMBL" id="MBB3937854.1"/>
    </source>
</evidence>
<reference evidence="5 6" key="1">
    <citation type="submission" date="2020-08" db="EMBL/GenBank/DDBJ databases">
        <title>Genomic Encyclopedia of Type Strains, Phase IV (KMG-IV): sequencing the most valuable type-strain genomes for metagenomic binning, comparative biology and taxonomic classification.</title>
        <authorList>
            <person name="Goeker M."/>
        </authorList>
    </citation>
    <scope>NUCLEOTIDE SEQUENCE [LARGE SCALE GENOMIC DNA]</scope>
    <source>
        <strain evidence="5 6">DSM 25024</strain>
    </source>
</reference>
<dbReference type="EMBL" id="JACIDO010000012">
    <property type="protein sequence ID" value="MBB3937854.1"/>
    <property type="molecule type" value="Genomic_DNA"/>
</dbReference>
<dbReference type="SUPFAM" id="SSF52096">
    <property type="entry name" value="ClpP/crotonase"/>
    <property type="match status" value="1"/>
</dbReference>
<name>A0A7W6BXF1_9HYPH</name>
<dbReference type="OrthoDB" id="1522627at2"/>
<dbReference type="PANTHER" id="PTHR33946:SF4">
    <property type="entry name" value="COAGULATION FACTOR XI"/>
    <property type="match status" value="1"/>
</dbReference>
<dbReference type="SMART" id="SM00223">
    <property type="entry name" value="APPLE"/>
    <property type="match status" value="2"/>
</dbReference>
<dbReference type="PROSITE" id="PS50948">
    <property type="entry name" value="PAN"/>
    <property type="match status" value="1"/>
</dbReference>
<protein>
    <recommendedName>
        <fullName evidence="4">Apple domain-containing protein</fullName>
    </recommendedName>
</protein>
<dbReference type="Gene3D" id="3.50.4.10">
    <property type="entry name" value="Hepatocyte Growth Factor"/>
    <property type="match status" value="2"/>
</dbReference>
<evidence type="ECO:0000256" key="2">
    <source>
        <dbReference type="ARBA" id="ARBA00023157"/>
    </source>
</evidence>
<accession>A0A7W6BXF1</accession>
<keyword evidence="6" id="KW-1185">Reference proteome</keyword>
<proteinExistence type="predicted"/>
<dbReference type="AlphaFoldDB" id="A0A7W6BXF1"/>
<dbReference type="Proteomes" id="UP000531216">
    <property type="component" value="Unassembled WGS sequence"/>
</dbReference>
<dbReference type="InterPro" id="IPR003609">
    <property type="entry name" value="Pan_app"/>
</dbReference>
<comment type="caution">
    <text evidence="5">The sequence shown here is derived from an EMBL/GenBank/DDBJ whole genome shotgun (WGS) entry which is preliminary data.</text>
</comment>
<dbReference type="InterPro" id="IPR000177">
    <property type="entry name" value="Apple"/>
</dbReference>
<dbReference type="CDD" id="cd01100">
    <property type="entry name" value="APPLE_Factor_XI_like"/>
    <property type="match status" value="2"/>
</dbReference>
<evidence type="ECO:0000256" key="3">
    <source>
        <dbReference type="SAM" id="MobiDB-lite"/>
    </source>
</evidence>
<sequence>MSYLVVHGEFRRDDNERALVTKAIETDAKVVIFDSPGGNAYAAMRFGRAIRAAGLNTLQARPLECASACSMAFMGGVMRVAESGSIGVHRAAFGQDAEMDSSTAVAAIQAGTADLIAYLVEMGVDPRLMQLALSVDSTDMRYLTTAEMSELRVTSNGDASGNALPSSNGLASLPGSNFGSDQPGGSENEVAAGEQLAALPHTPPLSTPQINKPNRLALYRGLDFVGRDIQSLSLADAPACASACLGTDQCRAFTFNTATSPARGPNCFLKSSQGELDGNFVAISGMLLGRMEPDAVAMSFGVIDPARNLYQDADATGGDLSRTPLPSIHTPFECRLACVQNGACAGFSFVAAKKQCWLKGEIGQLRKRPGIVTGLKTAMSFEPTHVPIGE</sequence>
<evidence type="ECO:0000313" key="6">
    <source>
        <dbReference type="Proteomes" id="UP000531216"/>
    </source>
</evidence>
<feature type="region of interest" description="Disordered" evidence="3">
    <location>
        <begin position="156"/>
        <end position="188"/>
    </location>
</feature>
<gene>
    <name evidence="5" type="ORF">GGR05_004023</name>
</gene>
<keyword evidence="1" id="KW-0677">Repeat</keyword>
<evidence type="ECO:0000259" key="4">
    <source>
        <dbReference type="PROSITE" id="PS50948"/>
    </source>
</evidence>
<dbReference type="GO" id="GO:0005576">
    <property type="term" value="C:extracellular region"/>
    <property type="evidence" value="ECO:0007669"/>
    <property type="project" value="InterPro"/>
</dbReference>
<dbReference type="Pfam" id="PF14295">
    <property type="entry name" value="PAN_4"/>
    <property type="match status" value="2"/>
</dbReference>
<dbReference type="RefSeq" id="WP_139224690.1">
    <property type="nucleotide sequence ID" value="NZ_FOOA01000019.1"/>
</dbReference>